<keyword evidence="1" id="KW-0472">Membrane</keyword>
<reference evidence="3" key="1">
    <citation type="journal article" date="2019" name="Int. J. Syst. Evol. Microbiol.">
        <title>The Global Catalogue of Microorganisms (GCM) 10K type strain sequencing project: providing services to taxonomists for standard genome sequencing and annotation.</title>
        <authorList>
            <consortium name="The Broad Institute Genomics Platform"/>
            <consortium name="The Broad Institute Genome Sequencing Center for Infectious Disease"/>
            <person name="Wu L."/>
            <person name="Ma J."/>
        </authorList>
    </citation>
    <scope>NUCLEOTIDE SEQUENCE [LARGE SCALE GENOMIC DNA]</scope>
    <source>
        <strain evidence="3">CGMCC 1.15772</strain>
    </source>
</reference>
<gene>
    <name evidence="2" type="ORF">ACFP81_01355</name>
</gene>
<keyword evidence="1" id="KW-0812">Transmembrane</keyword>
<protein>
    <recommendedName>
        <fullName evidence="4">ABC transporter permease</fullName>
    </recommendedName>
</protein>
<evidence type="ECO:0000313" key="3">
    <source>
        <dbReference type="Proteomes" id="UP001596297"/>
    </source>
</evidence>
<evidence type="ECO:0000313" key="2">
    <source>
        <dbReference type="EMBL" id="MFC6590810.1"/>
    </source>
</evidence>
<organism evidence="2 3">
    <name type="scientific">Deinococcus lacus</name>
    <dbReference type="NCBI Taxonomy" id="392561"/>
    <lineage>
        <taxon>Bacteria</taxon>
        <taxon>Thermotogati</taxon>
        <taxon>Deinococcota</taxon>
        <taxon>Deinococci</taxon>
        <taxon>Deinococcales</taxon>
        <taxon>Deinococcaceae</taxon>
        <taxon>Deinococcus</taxon>
    </lineage>
</organism>
<evidence type="ECO:0000256" key="1">
    <source>
        <dbReference type="SAM" id="Phobius"/>
    </source>
</evidence>
<sequence>MSRAPAKQGSPGGSQALKWLTPGLRVKRWMVLFAVCTLAGALGFLHFMWTGPLRPLAHRWIDWIGHALRPEFLPVWWLGLLMFLVALAGALYAITQLNRAILRGVGAAEGNTVDLMYSRHTLARGARIVAVGEAPGFLIC</sequence>
<evidence type="ECO:0008006" key="4">
    <source>
        <dbReference type="Google" id="ProtNLM"/>
    </source>
</evidence>
<name>A0ABW1YBQ0_9DEIO</name>
<feature type="transmembrane region" description="Helical" evidence="1">
    <location>
        <begin position="75"/>
        <end position="94"/>
    </location>
</feature>
<keyword evidence="3" id="KW-1185">Reference proteome</keyword>
<proteinExistence type="predicted"/>
<accession>A0ABW1YBQ0</accession>
<comment type="caution">
    <text evidence="2">The sequence shown here is derived from an EMBL/GenBank/DDBJ whole genome shotgun (WGS) entry which is preliminary data.</text>
</comment>
<keyword evidence="1" id="KW-1133">Transmembrane helix</keyword>
<dbReference type="RefSeq" id="WP_380081820.1">
    <property type="nucleotide sequence ID" value="NZ_JBHSWD010000001.1"/>
</dbReference>
<feature type="transmembrane region" description="Helical" evidence="1">
    <location>
        <begin position="29"/>
        <end position="49"/>
    </location>
</feature>
<dbReference type="Proteomes" id="UP001596297">
    <property type="component" value="Unassembled WGS sequence"/>
</dbReference>
<dbReference type="EMBL" id="JBHSWD010000001">
    <property type="protein sequence ID" value="MFC6590810.1"/>
    <property type="molecule type" value="Genomic_DNA"/>
</dbReference>